<sequence length="50" mass="5860">MSEIPRAKCLYDPNPVVQVLLICKKGYNFYVSKQTRELNTRTEDVVEKEI</sequence>
<comment type="caution">
    <text evidence="1">The sequence shown here is derived from an EMBL/GenBank/DDBJ whole genome shotgun (WGS) entry which is preliminary data.</text>
</comment>
<evidence type="ECO:0000313" key="1">
    <source>
        <dbReference type="EMBL" id="KAK9111486.1"/>
    </source>
</evidence>
<organism evidence="1 2">
    <name type="scientific">Stephania cephalantha</name>
    <dbReference type="NCBI Taxonomy" id="152367"/>
    <lineage>
        <taxon>Eukaryota</taxon>
        <taxon>Viridiplantae</taxon>
        <taxon>Streptophyta</taxon>
        <taxon>Embryophyta</taxon>
        <taxon>Tracheophyta</taxon>
        <taxon>Spermatophyta</taxon>
        <taxon>Magnoliopsida</taxon>
        <taxon>Ranunculales</taxon>
        <taxon>Menispermaceae</taxon>
        <taxon>Menispermoideae</taxon>
        <taxon>Cissampelideae</taxon>
        <taxon>Stephania</taxon>
    </lineage>
</organism>
<dbReference type="AlphaFoldDB" id="A0AAP0I9W8"/>
<evidence type="ECO:0000313" key="2">
    <source>
        <dbReference type="Proteomes" id="UP001419268"/>
    </source>
</evidence>
<proteinExistence type="predicted"/>
<dbReference type="Proteomes" id="UP001419268">
    <property type="component" value="Unassembled WGS sequence"/>
</dbReference>
<protein>
    <submittedName>
        <fullName evidence="1">Uncharacterized protein</fullName>
    </submittedName>
</protein>
<accession>A0AAP0I9W8</accession>
<gene>
    <name evidence="1" type="ORF">Scep_019005</name>
</gene>
<keyword evidence="2" id="KW-1185">Reference proteome</keyword>
<reference evidence="1 2" key="1">
    <citation type="submission" date="2024-01" db="EMBL/GenBank/DDBJ databases">
        <title>Genome assemblies of Stephania.</title>
        <authorList>
            <person name="Yang L."/>
        </authorList>
    </citation>
    <scope>NUCLEOTIDE SEQUENCE [LARGE SCALE GENOMIC DNA]</scope>
    <source>
        <strain evidence="1">JXDWG</strain>
        <tissue evidence="1">Leaf</tissue>
    </source>
</reference>
<name>A0AAP0I9W8_9MAGN</name>
<dbReference type="EMBL" id="JBBNAG010000008">
    <property type="protein sequence ID" value="KAK9111486.1"/>
    <property type="molecule type" value="Genomic_DNA"/>
</dbReference>